<dbReference type="Pfam" id="PF11066">
    <property type="entry name" value="DUF2867"/>
    <property type="match status" value="1"/>
</dbReference>
<dbReference type="RefSeq" id="WP_143127595.1">
    <property type="nucleotide sequence ID" value="NZ_VJMG01000080.1"/>
</dbReference>
<protein>
    <submittedName>
        <fullName evidence="1">DUF2867 domain-containing protein</fullName>
    </submittedName>
</protein>
<comment type="caution">
    <text evidence="1">The sequence shown here is derived from an EMBL/GenBank/DDBJ whole genome shotgun (WGS) entry which is preliminary data.</text>
</comment>
<evidence type="ECO:0000313" key="2">
    <source>
        <dbReference type="Proteomes" id="UP000316801"/>
    </source>
</evidence>
<keyword evidence="2" id="KW-1185">Reference proteome</keyword>
<dbReference type="EMBL" id="VJMG01000080">
    <property type="protein sequence ID" value="TRL33014.1"/>
    <property type="molecule type" value="Genomic_DNA"/>
</dbReference>
<dbReference type="Proteomes" id="UP000316801">
    <property type="component" value="Unassembled WGS sequence"/>
</dbReference>
<gene>
    <name evidence="1" type="ORF">FNA46_23195</name>
</gene>
<sequence>MISSAQKLVRPTLYPSPLPHAALPLADWADCYRVCVAAHPDLSAMAFARLALGRFPPWARLLLRLRDALVRPFGVQTTDDLVAKGAESIGFFPVVSATERQVVVGLDDTHLDFRLVIDVVDQGPAGTTVSVTTLVHRKILLGRLYIAVITPFHRLIVRAALSAAARRLAAAAA</sequence>
<name>A0A549STU8_9HYPH</name>
<reference evidence="1 2" key="1">
    <citation type="submission" date="2019-07" db="EMBL/GenBank/DDBJ databases">
        <title>Ln-dependent methylotrophs.</title>
        <authorList>
            <person name="Tani A."/>
        </authorList>
    </citation>
    <scope>NUCLEOTIDE SEQUENCE [LARGE SCALE GENOMIC DNA]</scope>
    <source>
        <strain evidence="1 2">SM12</strain>
    </source>
</reference>
<proteinExistence type="predicted"/>
<evidence type="ECO:0000313" key="1">
    <source>
        <dbReference type="EMBL" id="TRL33014.1"/>
    </source>
</evidence>
<organism evidence="1 2">
    <name type="scientific">Rhizobium straminoryzae</name>
    <dbReference type="NCBI Taxonomy" id="1387186"/>
    <lineage>
        <taxon>Bacteria</taxon>
        <taxon>Pseudomonadati</taxon>
        <taxon>Pseudomonadota</taxon>
        <taxon>Alphaproteobacteria</taxon>
        <taxon>Hyphomicrobiales</taxon>
        <taxon>Rhizobiaceae</taxon>
        <taxon>Rhizobium/Agrobacterium group</taxon>
        <taxon>Rhizobium</taxon>
    </lineage>
</organism>
<dbReference type="AlphaFoldDB" id="A0A549STU8"/>
<dbReference type="InterPro" id="IPR021295">
    <property type="entry name" value="DUF2867"/>
</dbReference>
<accession>A0A549STU8</accession>